<evidence type="ECO:0000256" key="7">
    <source>
        <dbReference type="SAM" id="Phobius"/>
    </source>
</evidence>
<evidence type="ECO:0000256" key="6">
    <source>
        <dbReference type="SAM" id="MobiDB-lite"/>
    </source>
</evidence>
<keyword evidence="5 7" id="KW-0472">Membrane</keyword>
<dbReference type="PANTHER" id="PTHR48022">
    <property type="entry name" value="PLASTIDIC GLUCOSE TRANSPORTER 4"/>
    <property type="match status" value="1"/>
</dbReference>
<feature type="transmembrane region" description="Helical" evidence="7">
    <location>
        <begin position="128"/>
        <end position="152"/>
    </location>
</feature>
<evidence type="ECO:0000256" key="1">
    <source>
        <dbReference type="ARBA" id="ARBA00004141"/>
    </source>
</evidence>
<dbReference type="InterPro" id="IPR050360">
    <property type="entry name" value="MFS_Sugar_Transporters"/>
</dbReference>
<dbReference type="PROSITE" id="PS50850">
    <property type="entry name" value="MFS"/>
    <property type="match status" value="1"/>
</dbReference>
<gene>
    <name evidence="9" type="ORF">CLO192961_LOCUS304736</name>
</gene>
<evidence type="ECO:0000256" key="5">
    <source>
        <dbReference type="ARBA" id="ARBA00023136"/>
    </source>
</evidence>
<feature type="region of interest" description="Disordered" evidence="6">
    <location>
        <begin position="1"/>
        <end position="39"/>
    </location>
</feature>
<evidence type="ECO:0000256" key="2">
    <source>
        <dbReference type="ARBA" id="ARBA00010992"/>
    </source>
</evidence>
<dbReference type="Pfam" id="PF00083">
    <property type="entry name" value="Sugar_tr"/>
    <property type="match status" value="1"/>
</dbReference>
<accession>A0ABY6UMR9</accession>
<feature type="compositionally biased region" description="Polar residues" evidence="6">
    <location>
        <begin position="29"/>
        <end position="39"/>
    </location>
</feature>
<feature type="transmembrane region" description="Helical" evidence="7">
    <location>
        <begin position="224"/>
        <end position="243"/>
    </location>
</feature>
<feature type="transmembrane region" description="Helical" evidence="7">
    <location>
        <begin position="420"/>
        <end position="444"/>
    </location>
</feature>
<evidence type="ECO:0000313" key="10">
    <source>
        <dbReference type="Proteomes" id="UP000766486"/>
    </source>
</evidence>
<protein>
    <recommendedName>
        <fullName evidence="8">Major facilitator superfamily (MFS) profile domain-containing protein</fullName>
    </recommendedName>
</protein>
<feature type="transmembrane region" description="Helical" evidence="7">
    <location>
        <begin position="328"/>
        <end position="346"/>
    </location>
</feature>
<dbReference type="PANTHER" id="PTHR48022:SF5">
    <property type="entry name" value="ALPHA-GLUCOSIDES PERMEASE MPH2-RELATED"/>
    <property type="match status" value="1"/>
</dbReference>
<comment type="subcellular location">
    <subcellularLocation>
        <location evidence="1">Membrane</location>
        <topology evidence="1">Multi-pass membrane protein</topology>
    </subcellularLocation>
</comment>
<keyword evidence="10" id="KW-1185">Reference proteome</keyword>
<proteinExistence type="inferred from homology"/>
<dbReference type="Proteomes" id="UP000766486">
    <property type="component" value="Unassembled WGS sequence"/>
</dbReference>
<feature type="transmembrane region" description="Helical" evidence="7">
    <location>
        <begin position="189"/>
        <end position="212"/>
    </location>
</feature>
<keyword evidence="3 7" id="KW-0812">Transmembrane</keyword>
<evidence type="ECO:0000313" key="9">
    <source>
        <dbReference type="EMBL" id="VUC31322.1"/>
    </source>
</evidence>
<reference evidence="9 10" key="1">
    <citation type="submission" date="2019-06" db="EMBL/GenBank/DDBJ databases">
        <authorList>
            <person name="Broberg M."/>
        </authorList>
    </citation>
    <scope>NUCLEOTIDE SEQUENCE [LARGE SCALE GENOMIC DNA]</scope>
</reference>
<evidence type="ECO:0000259" key="8">
    <source>
        <dbReference type="PROSITE" id="PS50850"/>
    </source>
</evidence>
<sequence length="544" mass="60903">MGFRRSEFSPDDPPAEGSLRPKANRESETNAPNPRHSSVLNREGSIYSFFGGNEAARQANIREQEISLNAAFRYYHPAMRWAIIMAAPIILEAYDTSLMPYFFSNEAFVAYYGTTTKKSPNQKIVPPYWQSAITAAGTIGQLFGLLIAPKIVDRVGYRVSNVTSLFWACICLVVVFVSSFCGENGSRGVYLTGVFLVGMPWGIFQSLALPYVSDITPLKLRAQAAVMINIYWLVGQFFCTALFRGLIDMGQNIWAVICHAPDSPLYLARQERYTDASAVLKFLNRDPFFDAEGSLDAIRQVNDHEKAFSQGMGYLACFNKSNRRRTEIAVMVYLTQQLVGTCLITYGIKLLEQSGLSQANSLEMLMVMYALCMLSTLSSMLVLRRFGRRTLWLWGLGFEVFCLLAIGITGHYEKQLPTKIHWMIAGFLVLFAIIYNMTIGPLCFTIVAETPSTRLKATTNSLSRAAYIILAIGNQFLVPYLLNPKPVGAGLGTRAAFVWAGTGTCCLIWAFLRLPEMKDRTPAEIDILFEDDMPTRHWKNTKLD</sequence>
<organism evidence="9 10">
    <name type="scientific">Bionectria ochroleuca</name>
    <name type="common">Gliocladium roseum</name>
    <dbReference type="NCBI Taxonomy" id="29856"/>
    <lineage>
        <taxon>Eukaryota</taxon>
        <taxon>Fungi</taxon>
        <taxon>Dikarya</taxon>
        <taxon>Ascomycota</taxon>
        <taxon>Pezizomycotina</taxon>
        <taxon>Sordariomycetes</taxon>
        <taxon>Hypocreomycetidae</taxon>
        <taxon>Hypocreales</taxon>
        <taxon>Bionectriaceae</taxon>
        <taxon>Clonostachys</taxon>
    </lineage>
</organism>
<feature type="transmembrane region" description="Helical" evidence="7">
    <location>
        <begin position="366"/>
        <end position="383"/>
    </location>
</feature>
<feature type="transmembrane region" description="Helical" evidence="7">
    <location>
        <begin position="390"/>
        <end position="408"/>
    </location>
</feature>
<feature type="domain" description="Major facilitator superfamily (MFS) profile" evidence="8">
    <location>
        <begin position="81"/>
        <end position="518"/>
    </location>
</feature>
<dbReference type="InterPro" id="IPR005828">
    <property type="entry name" value="MFS_sugar_transport-like"/>
</dbReference>
<dbReference type="SUPFAM" id="SSF103473">
    <property type="entry name" value="MFS general substrate transporter"/>
    <property type="match status" value="1"/>
</dbReference>
<dbReference type="InterPro" id="IPR020846">
    <property type="entry name" value="MFS_dom"/>
</dbReference>
<dbReference type="EMBL" id="CABFNS010000832">
    <property type="protein sequence ID" value="VUC31322.1"/>
    <property type="molecule type" value="Genomic_DNA"/>
</dbReference>
<feature type="transmembrane region" description="Helical" evidence="7">
    <location>
        <begin position="494"/>
        <end position="512"/>
    </location>
</feature>
<dbReference type="InterPro" id="IPR036259">
    <property type="entry name" value="MFS_trans_sf"/>
</dbReference>
<name>A0ABY6UMR9_BIOOC</name>
<dbReference type="Gene3D" id="1.20.1250.20">
    <property type="entry name" value="MFS general substrate transporter like domains"/>
    <property type="match status" value="1"/>
</dbReference>
<evidence type="ECO:0000256" key="3">
    <source>
        <dbReference type="ARBA" id="ARBA00022692"/>
    </source>
</evidence>
<comment type="caution">
    <text evidence="9">The sequence shown here is derived from an EMBL/GenBank/DDBJ whole genome shotgun (WGS) entry which is preliminary data.</text>
</comment>
<evidence type="ECO:0000256" key="4">
    <source>
        <dbReference type="ARBA" id="ARBA00022989"/>
    </source>
</evidence>
<feature type="transmembrane region" description="Helical" evidence="7">
    <location>
        <begin position="164"/>
        <end position="182"/>
    </location>
</feature>
<feature type="transmembrane region" description="Helical" evidence="7">
    <location>
        <begin position="465"/>
        <end position="482"/>
    </location>
</feature>
<comment type="similarity">
    <text evidence="2">Belongs to the major facilitator superfamily. Sugar transporter (TC 2.A.1.1) family.</text>
</comment>
<keyword evidence="4 7" id="KW-1133">Transmembrane helix</keyword>